<name>A0A383A8T9_9ZZZZ</name>
<accession>A0A383A8T9</accession>
<protein>
    <submittedName>
        <fullName evidence="1">Uncharacterized protein</fullName>
    </submittedName>
</protein>
<organism evidence="1">
    <name type="scientific">marine metagenome</name>
    <dbReference type="NCBI Taxonomy" id="408172"/>
    <lineage>
        <taxon>unclassified sequences</taxon>
        <taxon>metagenomes</taxon>
        <taxon>ecological metagenomes</taxon>
    </lineage>
</organism>
<dbReference type="EMBL" id="UINC01189780">
    <property type="protein sequence ID" value="SVE03625.1"/>
    <property type="molecule type" value="Genomic_DNA"/>
</dbReference>
<reference evidence="1" key="1">
    <citation type="submission" date="2018-05" db="EMBL/GenBank/DDBJ databases">
        <authorList>
            <person name="Lanie J.A."/>
            <person name="Ng W.-L."/>
            <person name="Kazmierczak K.M."/>
            <person name="Andrzejewski T.M."/>
            <person name="Davidsen T.M."/>
            <person name="Wayne K.J."/>
            <person name="Tettelin H."/>
            <person name="Glass J.I."/>
            <person name="Rusch D."/>
            <person name="Podicherti R."/>
            <person name="Tsui H.-C.T."/>
            <person name="Winkler M.E."/>
        </authorList>
    </citation>
    <scope>NUCLEOTIDE SEQUENCE</scope>
</reference>
<evidence type="ECO:0000313" key="1">
    <source>
        <dbReference type="EMBL" id="SVE03625.1"/>
    </source>
</evidence>
<sequence>MPAGVAMSFATCREVEALKACRPAAGDPHVVMAVG</sequence>
<feature type="non-terminal residue" evidence="1">
    <location>
        <position position="35"/>
    </location>
</feature>
<dbReference type="AlphaFoldDB" id="A0A383A8T9"/>
<proteinExistence type="predicted"/>
<gene>
    <name evidence="1" type="ORF">METZ01_LOCUS456479</name>
</gene>